<comment type="caution">
    <text evidence="5">The sequence shown here is derived from an EMBL/GenBank/DDBJ whole genome shotgun (WGS) entry which is preliminary data.</text>
</comment>
<evidence type="ECO:0000256" key="2">
    <source>
        <dbReference type="ARBA" id="ARBA00022771"/>
    </source>
</evidence>
<evidence type="ECO:0000256" key="3">
    <source>
        <dbReference type="ARBA" id="ARBA00022833"/>
    </source>
</evidence>
<dbReference type="EMBL" id="CADEBC010000485">
    <property type="protein sequence ID" value="CAB3235402.1"/>
    <property type="molecule type" value="Genomic_DNA"/>
</dbReference>
<protein>
    <recommendedName>
        <fullName evidence="4">FLYWCH-type domain-containing protein</fullName>
    </recommendedName>
</protein>
<keyword evidence="7" id="KW-1185">Reference proteome</keyword>
<name>A0A8S0ZQC3_ARCPL</name>
<evidence type="ECO:0000313" key="6">
    <source>
        <dbReference type="EMBL" id="CAB3250367.1"/>
    </source>
</evidence>
<dbReference type="GO" id="GO:0008270">
    <property type="term" value="F:zinc ion binding"/>
    <property type="evidence" value="ECO:0007669"/>
    <property type="project" value="UniProtKB-KW"/>
</dbReference>
<keyword evidence="3" id="KW-0862">Zinc</keyword>
<proteinExistence type="predicted"/>
<evidence type="ECO:0000313" key="8">
    <source>
        <dbReference type="Proteomes" id="UP000494256"/>
    </source>
</evidence>
<dbReference type="EMBL" id="CADEBD010000348">
    <property type="protein sequence ID" value="CAB3250367.1"/>
    <property type="molecule type" value="Genomic_DNA"/>
</dbReference>
<dbReference type="InterPro" id="IPR007588">
    <property type="entry name" value="Znf_FLYWCH"/>
</dbReference>
<sequence>MIPSTRSKTKNMLMVNGFTFSQYSPMFWYCTKKKRGCPAKARTDITGSLKYLFEEHNHAPPNYHITEVAKLIKTSRSGVALLAFGNTYNRRSNSKNMTSRWYCSLYHSGCKAAVITNADLLITDIIGTHQHKAPKLFRAPDGLYHKVLD</sequence>
<dbReference type="AlphaFoldDB" id="A0A8S0ZQC3"/>
<evidence type="ECO:0000313" key="5">
    <source>
        <dbReference type="EMBL" id="CAB3235402.1"/>
    </source>
</evidence>
<organism evidence="5 7">
    <name type="scientific">Arctia plantaginis</name>
    <name type="common">Wood tiger moth</name>
    <name type="synonym">Phalaena plantaginis</name>
    <dbReference type="NCBI Taxonomy" id="874455"/>
    <lineage>
        <taxon>Eukaryota</taxon>
        <taxon>Metazoa</taxon>
        <taxon>Ecdysozoa</taxon>
        <taxon>Arthropoda</taxon>
        <taxon>Hexapoda</taxon>
        <taxon>Insecta</taxon>
        <taxon>Pterygota</taxon>
        <taxon>Neoptera</taxon>
        <taxon>Endopterygota</taxon>
        <taxon>Lepidoptera</taxon>
        <taxon>Glossata</taxon>
        <taxon>Ditrysia</taxon>
        <taxon>Noctuoidea</taxon>
        <taxon>Erebidae</taxon>
        <taxon>Arctiinae</taxon>
        <taxon>Arctia</taxon>
    </lineage>
</organism>
<dbReference type="Pfam" id="PF04500">
    <property type="entry name" value="FLYWCH"/>
    <property type="match status" value="2"/>
</dbReference>
<reference evidence="7 8" key="1">
    <citation type="submission" date="2020-04" db="EMBL/GenBank/DDBJ databases">
        <authorList>
            <person name="Wallbank WR R."/>
            <person name="Pardo Diaz C."/>
            <person name="Kozak K."/>
            <person name="Martin S."/>
            <person name="Jiggins C."/>
            <person name="Moest M."/>
            <person name="Warren A I."/>
            <person name="Byers J.R.P. K."/>
            <person name="Montejo-Kovacevich G."/>
            <person name="Yen C E."/>
        </authorList>
    </citation>
    <scope>NUCLEOTIDE SEQUENCE [LARGE SCALE GENOMIC DNA]</scope>
</reference>
<evidence type="ECO:0000256" key="1">
    <source>
        <dbReference type="ARBA" id="ARBA00022723"/>
    </source>
</evidence>
<keyword evidence="2" id="KW-0863">Zinc-finger</keyword>
<feature type="domain" description="FLYWCH-type" evidence="4">
    <location>
        <begin position="72"/>
        <end position="131"/>
    </location>
</feature>
<evidence type="ECO:0000313" key="7">
    <source>
        <dbReference type="Proteomes" id="UP000494106"/>
    </source>
</evidence>
<dbReference type="Proteomes" id="UP000494256">
    <property type="component" value="Unassembled WGS sequence"/>
</dbReference>
<dbReference type="Proteomes" id="UP000494106">
    <property type="component" value="Unassembled WGS sequence"/>
</dbReference>
<keyword evidence="1" id="KW-0479">Metal-binding</keyword>
<gene>
    <name evidence="6" type="ORF">APLA_LOCUS13075</name>
    <name evidence="5" type="ORF">APLA_LOCUS6083</name>
</gene>
<feature type="domain" description="FLYWCH-type" evidence="4">
    <location>
        <begin position="5"/>
        <end position="58"/>
    </location>
</feature>
<dbReference type="OrthoDB" id="7485060at2759"/>
<evidence type="ECO:0000259" key="4">
    <source>
        <dbReference type="Pfam" id="PF04500"/>
    </source>
</evidence>
<accession>A0A8S0ZQC3</accession>
<dbReference type="Gene3D" id="2.20.25.240">
    <property type="match status" value="2"/>
</dbReference>